<reference evidence="3 4" key="1">
    <citation type="journal article" date="2018" name="Front. Microbiol.">
        <title>Genome Sequencing of Streptomyces atratus SCSIOZH16 and Activation Production of Nocardamine via Metabolic Engineering.</title>
        <authorList>
            <person name="Li Y."/>
            <person name="Zhang C."/>
            <person name="Liu C."/>
            <person name="Ju J."/>
            <person name="Ma J."/>
        </authorList>
    </citation>
    <scope>NUCLEOTIDE SEQUENCE [LARGE SCALE GENOMIC DNA]</scope>
    <source>
        <strain evidence="3 4">SCSIO_ZH16</strain>
    </source>
</reference>
<keyword evidence="2" id="KW-0732">Signal</keyword>
<gene>
    <name evidence="3" type="ORF">C5746_36970</name>
</gene>
<protein>
    <submittedName>
        <fullName evidence="3">Uncharacterized protein</fullName>
    </submittedName>
</protein>
<evidence type="ECO:0000313" key="4">
    <source>
        <dbReference type="Proteomes" id="UP000252698"/>
    </source>
</evidence>
<evidence type="ECO:0000256" key="2">
    <source>
        <dbReference type="SAM" id="SignalP"/>
    </source>
</evidence>
<sequence>MRRPRTLGAVLSVLATTVASAGLILGPGTGAQAATTAATPLPTHVFAPYFEAYDGDSPAALSEQSGASRWPSPPARPAR</sequence>
<name>A0A2Z5JMF0_STRAR</name>
<feature type="signal peptide" evidence="2">
    <location>
        <begin position="1"/>
        <end position="21"/>
    </location>
</feature>
<proteinExistence type="predicted"/>
<feature type="region of interest" description="Disordered" evidence="1">
    <location>
        <begin position="58"/>
        <end position="79"/>
    </location>
</feature>
<evidence type="ECO:0000256" key="1">
    <source>
        <dbReference type="SAM" id="MobiDB-lite"/>
    </source>
</evidence>
<dbReference type="KEGG" id="sata:C5746_36970"/>
<evidence type="ECO:0000313" key="3">
    <source>
        <dbReference type="EMBL" id="AXE81610.1"/>
    </source>
</evidence>
<feature type="chain" id="PRO_5038938697" evidence="2">
    <location>
        <begin position="22"/>
        <end position="79"/>
    </location>
</feature>
<dbReference type="Proteomes" id="UP000252698">
    <property type="component" value="Chromosome"/>
</dbReference>
<organism evidence="3 4">
    <name type="scientific">Streptomyces atratus</name>
    <dbReference type="NCBI Taxonomy" id="1893"/>
    <lineage>
        <taxon>Bacteria</taxon>
        <taxon>Bacillati</taxon>
        <taxon>Actinomycetota</taxon>
        <taxon>Actinomycetes</taxon>
        <taxon>Kitasatosporales</taxon>
        <taxon>Streptomycetaceae</taxon>
        <taxon>Streptomyces</taxon>
    </lineage>
</organism>
<dbReference type="AlphaFoldDB" id="A0A2Z5JMF0"/>
<dbReference type="EMBL" id="CP027306">
    <property type="protein sequence ID" value="AXE81610.1"/>
    <property type="molecule type" value="Genomic_DNA"/>
</dbReference>
<accession>A0A2Z5JMF0</accession>